<reference evidence="4 5" key="1">
    <citation type="journal article" date="2013" name="Curr. Biol.">
        <title>The Genome of the Foraminiferan Reticulomyxa filosa.</title>
        <authorList>
            <person name="Glockner G."/>
            <person name="Hulsmann N."/>
            <person name="Schleicher M."/>
            <person name="Noegel A.A."/>
            <person name="Eichinger L."/>
            <person name="Gallinger C."/>
            <person name="Pawlowski J."/>
            <person name="Sierra R."/>
            <person name="Euteneuer U."/>
            <person name="Pillet L."/>
            <person name="Moustafa A."/>
            <person name="Platzer M."/>
            <person name="Groth M."/>
            <person name="Szafranski K."/>
            <person name="Schliwa M."/>
        </authorList>
    </citation>
    <scope>NUCLEOTIDE SEQUENCE [LARGE SCALE GENOMIC DNA]</scope>
</reference>
<evidence type="ECO:0000313" key="4">
    <source>
        <dbReference type="EMBL" id="ETO08603.1"/>
    </source>
</evidence>
<proteinExistence type="predicted"/>
<evidence type="ECO:0000256" key="1">
    <source>
        <dbReference type="ARBA" id="ARBA00001946"/>
    </source>
</evidence>
<dbReference type="OrthoDB" id="14161at2759"/>
<dbReference type="SUPFAM" id="SSF54826">
    <property type="entry name" value="Enolase N-terminal domain-like"/>
    <property type="match status" value="1"/>
</dbReference>
<comment type="caution">
    <text evidence="4">The sequence shown here is derived from an EMBL/GenBank/DDBJ whole genome shotgun (WGS) entry which is preliminary data.</text>
</comment>
<evidence type="ECO:0000313" key="5">
    <source>
        <dbReference type="Proteomes" id="UP000023152"/>
    </source>
</evidence>
<dbReference type="Gene3D" id="3.30.390.10">
    <property type="entry name" value="Enolase-like, N-terminal domain"/>
    <property type="match status" value="1"/>
</dbReference>
<sequence>MNLPREHWAFYKLSKFETFDVRFPTSDFAHGSDAVHVEPDYSAAYIIITFTNNEKKSIEGHGMTFSLGRGNEILIKCIESLMDLIKNMSLDEIWKDMKKFINRLNEDSQMRWLGPNKGVLHMSSGAIINSIFDIISWCYNKPLWKLIIDMDINELISMLNFQYMHIYKDNNEEEEEDIKKVIYNILNDDKENKLKREKELYKEGFPLYTTAAGWIG</sequence>
<dbReference type="GO" id="GO:0016836">
    <property type="term" value="F:hydro-lyase activity"/>
    <property type="evidence" value="ECO:0007669"/>
    <property type="project" value="TreeGrafter"/>
</dbReference>
<dbReference type="InterPro" id="IPR029017">
    <property type="entry name" value="Enolase-like_N"/>
</dbReference>
<dbReference type="GO" id="GO:0016052">
    <property type="term" value="P:carbohydrate catabolic process"/>
    <property type="evidence" value="ECO:0007669"/>
    <property type="project" value="TreeGrafter"/>
</dbReference>
<keyword evidence="5" id="KW-1185">Reference proteome</keyword>
<comment type="cofactor">
    <cofactor evidence="1">
        <name>Mg(2+)</name>
        <dbReference type="ChEBI" id="CHEBI:18420"/>
    </cofactor>
</comment>
<keyword evidence="2" id="KW-0479">Metal-binding</keyword>
<organism evidence="4 5">
    <name type="scientific">Reticulomyxa filosa</name>
    <dbReference type="NCBI Taxonomy" id="46433"/>
    <lineage>
        <taxon>Eukaryota</taxon>
        <taxon>Sar</taxon>
        <taxon>Rhizaria</taxon>
        <taxon>Retaria</taxon>
        <taxon>Foraminifera</taxon>
        <taxon>Monothalamids</taxon>
        <taxon>Reticulomyxidae</taxon>
        <taxon>Reticulomyxa</taxon>
    </lineage>
</organism>
<name>X6M3Q2_RETFI</name>
<dbReference type="Proteomes" id="UP000023152">
    <property type="component" value="Unassembled WGS sequence"/>
</dbReference>
<dbReference type="EMBL" id="ASPP01024865">
    <property type="protein sequence ID" value="ETO08603.1"/>
    <property type="molecule type" value="Genomic_DNA"/>
</dbReference>
<dbReference type="PANTHER" id="PTHR13794:SF58">
    <property type="entry name" value="MITOCHONDRIAL ENOLASE SUPERFAMILY MEMBER 1"/>
    <property type="match status" value="1"/>
</dbReference>
<dbReference type="GO" id="GO:0000287">
    <property type="term" value="F:magnesium ion binding"/>
    <property type="evidence" value="ECO:0007669"/>
    <property type="project" value="TreeGrafter"/>
</dbReference>
<gene>
    <name evidence="4" type="ORF">RFI_28784</name>
</gene>
<evidence type="ECO:0000256" key="2">
    <source>
        <dbReference type="ARBA" id="ARBA00022723"/>
    </source>
</evidence>
<dbReference type="InterPro" id="IPR046945">
    <property type="entry name" value="RHMD-like"/>
</dbReference>
<keyword evidence="3" id="KW-0460">Magnesium</keyword>
<dbReference type="PANTHER" id="PTHR13794">
    <property type="entry name" value="ENOLASE SUPERFAMILY, MANDELATE RACEMASE"/>
    <property type="match status" value="1"/>
</dbReference>
<dbReference type="AlphaFoldDB" id="X6M3Q2"/>
<evidence type="ECO:0000256" key="3">
    <source>
        <dbReference type="ARBA" id="ARBA00022842"/>
    </source>
</evidence>
<protein>
    <submittedName>
        <fullName evidence="4">Uncharacterized protein</fullName>
    </submittedName>
</protein>
<accession>X6M3Q2</accession>